<feature type="domain" description="DUF397" evidence="2">
    <location>
        <begin position="29"/>
        <end position="88"/>
    </location>
</feature>
<reference evidence="4" key="1">
    <citation type="journal article" date="2019" name="Int. J. Syst. Evol. Microbiol.">
        <title>The Global Catalogue of Microorganisms (GCM) 10K type strain sequencing project: providing services to taxonomists for standard genome sequencing and annotation.</title>
        <authorList>
            <consortium name="The Broad Institute Genomics Platform"/>
            <consortium name="The Broad Institute Genome Sequencing Center for Infectious Disease"/>
            <person name="Wu L."/>
            <person name="Ma J."/>
        </authorList>
    </citation>
    <scope>NUCLEOTIDE SEQUENCE [LARGE SCALE GENOMIC DNA]</scope>
    <source>
        <strain evidence="4">CGMCC 4.7304</strain>
    </source>
</reference>
<evidence type="ECO:0000256" key="1">
    <source>
        <dbReference type="SAM" id="MobiDB-lite"/>
    </source>
</evidence>
<accession>A0ABW0Z5C9</accession>
<keyword evidence="4" id="KW-1185">Reference proteome</keyword>
<evidence type="ECO:0000313" key="4">
    <source>
        <dbReference type="Proteomes" id="UP001596083"/>
    </source>
</evidence>
<proteinExistence type="predicted"/>
<dbReference type="Proteomes" id="UP001596083">
    <property type="component" value="Unassembled WGS sequence"/>
</dbReference>
<feature type="region of interest" description="Disordered" evidence="1">
    <location>
        <begin position="53"/>
        <end position="72"/>
    </location>
</feature>
<comment type="caution">
    <text evidence="3">The sequence shown here is derived from an EMBL/GenBank/DDBJ whole genome shotgun (WGS) entry which is preliminary data.</text>
</comment>
<dbReference type="EMBL" id="JBHSPB010000015">
    <property type="protein sequence ID" value="MFC5723022.1"/>
    <property type="molecule type" value="Genomic_DNA"/>
</dbReference>
<evidence type="ECO:0000259" key="2">
    <source>
        <dbReference type="Pfam" id="PF04149"/>
    </source>
</evidence>
<feature type="domain" description="DUF397" evidence="2">
    <location>
        <begin position="11"/>
        <end position="28"/>
    </location>
</feature>
<dbReference type="InterPro" id="IPR007278">
    <property type="entry name" value="DUF397"/>
</dbReference>
<sequence>MRTTLEQHRGTWRKSSHSNGTGGECVEMWRKSSHSGGAGGSCLEVADHITGTAPAPATVPVRDSKRTPHGPVLIPRAPAWTAFITAIRTGAL</sequence>
<name>A0ABW0Z5C9_9ACTN</name>
<protein>
    <submittedName>
        <fullName evidence="3">DUF397 domain-containing protein</fullName>
    </submittedName>
</protein>
<dbReference type="Pfam" id="PF04149">
    <property type="entry name" value="DUF397"/>
    <property type="match status" value="2"/>
</dbReference>
<evidence type="ECO:0000313" key="3">
    <source>
        <dbReference type="EMBL" id="MFC5723022.1"/>
    </source>
</evidence>
<gene>
    <name evidence="3" type="ORF">ACFP1Z_22910</name>
</gene>
<feature type="region of interest" description="Disordered" evidence="1">
    <location>
        <begin position="1"/>
        <end position="37"/>
    </location>
</feature>
<dbReference type="RefSeq" id="WP_390318918.1">
    <property type="nucleotide sequence ID" value="NZ_JBHSPB010000015.1"/>
</dbReference>
<organism evidence="3 4">
    <name type="scientific">Streptomyces gamaensis</name>
    <dbReference type="NCBI Taxonomy" id="1763542"/>
    <lineage>
        <taxon>Bacteria</taxon>
        <taxon>Bacillati</taxon>
        <taxon>Actinomycetota</taxon>
        <taxon>Actinomycetes</taxon>
        <taxon>Kitasatosporales</taxon>
        <taxon>Streptomycetaceae</taxon>
        <taxon>Streptomyces</taxon>
    </lineage>
</organism>